<dbReference type="SUPFAM" id="SSF53098">
    <property type="entry name" value="Ribonuclease H-like"/>
    <property type="match status" value="1"/>
</dbReference>
<evidence type="ECO:0000259" key="1">
    <source>
        <dbReference type="PROSITE" id="PS50879"/>
    </source>
</evidence>
<keyword evidence="3" id="KW-1185">Reference proteome</keyword>
<dbReference type="InterPro" id="IPR012337">
    <property type="entry name" value="RNaseH-like_sf"/>
</dbReference>
<evidence type="ECO:0000313" key="3">
    <source>
        <dbReference type="Proteomes" id="UP000233551"/>
    </source>
</evidence>
<proteinExistence type="predicted"/>
<dbReference type="GO" id="GO:0004523">
    <property type="term" value="F:RNA-DNA hybrid ribonuclease activity"/>
    <property type="evidence" value="ECO:0007669"/>
    <property type="project" value="InterPro"/>
</dbReference>
<dbReference type="InterPro" id="IPR036397">
    <property type="entry name" value="RNaseH_sf"/>
</dbReference>
<feature type="domain" description="RNase H type-1" evidence="1">
    <location>
        <begin position="309"/>
        <end position="397"/>
    </location>
</feature>
<dbReference type="InterPro" id="IPR044730">
    <property type="entry name" value="RNase_H-like_dom_plant"/>
</dbReference>
<reference evidence="2 3" key="1">
    <citation type="submission" date="2017-11" db="EMBL/GenBank/DDBJ databases">
        <title>De-novo sequencing of pomegranate (Punica granatum L.) genome.</title>
        <authorList>
            <person name="Akparov Z."/>
            <person name="Amiraslanov A."/>
            <person name="Hajiyeva S."/>
            <person name="Abbasov M."/>
            <person name="Kaur K."/>
            <person name="Hamwieh A."/>
            <person name="Solovyev V."/>
            <person name="Salamov A."/>
            <person name="Braich B."/>
            <person name="Kosarev P."/>
            <person name="Mahmoud A."/>
            <person name="Hajiyev E."/>
            <person name="Babayeva S."/>
            <person name="Izzatullayeva V."/>
            <person name="Mammadov A."/>
            <person name="Mammadov A."/>
            <person name="Sharifova S."/>
            <person name="Ojaghi J."/>
            <person name="Eynullazada K."/>
            <person name="Bayramov B."/>
            <person name="Abdulazimova A."/>
            <person name="Shahmuradov I."/>
        </authorList>
    </citation>
    <scope>NUCLEOTIDE SEQUENCE [LARGE SCALE GENOMIC DNA]</scope>
    <source>
        <strain evidence="3">cv. AG2017</strain>
        <tissue evidence="2">Leaf</tissue>
    </source>
</reference>
<organism evidence="2 3">
    <name type="scientific">Punica granatum</name>
    <name type="common">Pomegranate</name>
    <dbReference type="NCBI Taxonomy" id="22663"/>
    <lineage>
        <taxon>Eukaryota</taxon>
        <taxon>Viridiplantae</taxon>
        <taxon>Streptophyta</taxon>
        <taxon>Embryophyta</taxon>
        <taxon>Tracheophyta</taxon>
        <taxon>Spermatophyta</taxon>
        <taxon>Magnoliopsida</taxon>
        <taxon>eudicotyledons</taxon>
        <taxon>Gunneridae</taxon>
        <taxon>Pentapetalae</taxon>
        <taxon>rosids</taxon>
        <taxon>malvids</taxon>
        <taxon>Myrtales</taxon>
        <taxon>Lythraceae</taxon>
        <taxon>Punica</taxon>
    </lineage>
</organism>
<comment type="caution">
    <text evidence="2">The sequence shown here is derived from an EMBL/GenBank/DDBJ whole genome shotgun (WGS) entry which is preliminary data.</text>
</comment>
<dbReference type="Pfam" id="PF13456">
    <property type="entry name" value="RVT_3"/>
    <property type="match status" value="1"/>
</dbReference>
<evidence type="ECO:0000313" key="2">
    <source>
        <dbReference type="EMBL" id="PKI46601.1"/>
    </source>
</evidence>
<dbReference type="EMBL" id="PGOL01002599">
    <property type="protein sequence ID" value="PKI46601.1"/>
    <property type="molecule type" value="Genomic_DNA"/>
</dbReference>
<dbReference type="AlphaFoldDB" id="A0A2I0IRH7"/>
<dbReference type="GO" id="GO:0003676">
    <property type="term" value="F:nucleic acid binding"/>
    <property type="evidence" value="ECO:0007669"/>
    <property type="project" value="InterPro"/>
</dbReference>
<dbReference type="PANTHER" id="PTHR47723:SF19">
    <property type="entry name" value="POLYNUCLEOTIDYL TRANSFERASE, RIBONUCLEASE H-LIKE SUPERFAMILY PROTEIN"/>
    <property type="match status" value="1"/>
</dbReference>
<protein>
    <recommendedName>
        <fullName evidence="1">RNase H type-1 domain-containing protein</fullName>
    </recommendedName>
</protein>
<sequence>MLKNLISPFQGSFIKGRRAADNVIILREIVQSFRTRSGNIEGFILKLDSEKAYDGLEWGFLRKVLHYFGFPDDWVGLIKSCISTTSMSIMFNGGCPETFSPSRGRAVLINSITTTIPSYVMQCTHLPKEVNRRLDKINRHFLWGSTSEKKKLYLVNWSMVTRPNDQGGLGNRDVWKKGIRPSWVDLSSDLQRMTPPRPNFKPYLIGLRFGTLKRFLGSKYSSGYAVQIGLPRLLYFMVEECRVNLCVRYARGHPRLWNISVVIAQMPSPSRAASRCRKNFKDHQSATLLEIPSFQLLRLTSRLSWSPLPPGYYKLNTDGSCCGNPGKAGAGGLIRDEAGNWAIGFSMNLRITTSFVAELVALRQGLLLAKSQGTQKLFIEIDATLIYEWIWGYGLNL</sequence>
<dbReference type="CDD" id="cd06222">
    <property type="entry name" value="RNase_H_like"/>
    <property type="match status" value="1"/>
</dbReference>
<dbReference type="Proteomes" id="UP000233551">
    <property type="component" value="Unassembled WGS sequence"/>
</dbReference>
<dbReference type="Gene3D" id="3.30.420.10">
    <property type="entry name" value="Ribonuclease H-like superfamily/Ribonuclease H"/>
    <property type="match status" value="1"/>
</dbReference>
<name>A0A2I0IRH7_PUNGR</name>
<dbReference type="InterPro" id="IPR002156">
    <property type="entry name" value="RNaseH_domain"/>
</dbReference>
<dbReference type="InterPro" id="IPR053151">
    <property type="entry name" value="RNase_H-like"/>
</dbReference>
<dbReference type="PANTHER" id="PTHR47723">
    <property type="entry name" value="OS05G0353850 PROTEIN"/>
    <property type="match status" value="1"/>
</dbReference>
<gene>
    <name evidence="2" type="ORF">CRG98_032943</name>
</gene>
<dbReference type="PROSITE" id="PS50879">
    <property type="entry name" value="RNASE_H_1"/>
    <property type="match status" value="1"/>
</dbReference>
<accession>A0A2I0IRH7</accession>